<dbReference type="AlphaFoldDB" id="A0A1E3GZE5"/>
<evidence type="ECO:0000313" key="2">
    <source>
        <dbReference type="EMBL" id="ODN69402.1"/>
    </source>
</evidence>
<name>A0A1E3GZE5_9HYPH</name>
<dbReference type="RefSeq" id="WP_245294080.1">
    <property type="nucleotide sequence ID" value="NZ_MCRJ01000093.1"/>
</dbReference>
<reference evidence="2 3" key="1">
    <citation type="submission" date="2016-07" db="EMBL/GenBank/DDBJ databases">
        <title>Draft Genome Sequence of Methylobrevis pamukkalensis PK2.</title>
        <authorList>
            <person name="Vasilenko O.V."/>
            <person name="Doronina N.V."/>
            <person name="Shmareva M.N."/>
            <person name="Tarlachkov S.V."/>
            <person name="Mustakhimov I."/>
            <person name="Trotsenko Y.A."/>
        </authorList>
    </citation>
    <scope>NUCLEOTIDE SEQUENCE [LARGE SCALE GENOMIC DNA]</scope>
    <source>
        <strain evidence="2 3">PK2</strain>
    </source>
</reference>
<evidence type="ECO:0000256" key="1">
    <source>
        <dbReference type="SAM" id="Phobius"/>
    </source>
</evidence>
<evidence type="ECO:0000313" key="3">
    <source>
        <dbReference type="Proteomes" id="UP000094622"/>
    </source>
</evidence>
<gene>
    <name evidence="2" type="ORF">A6302_03310</name>
</gene>
<feature type="transmembrane region" description="Helical" evidence="1">
    <location>
        <begin position="28"/>
        <end position="49"/>
    </location>
</feature>
<protein>
    <recommendedName>
        <fullName evidence="4">ABC transporter permease</fullName>
    </recommendedName>
</protein>
<dbReference type="EMBL" id="MCRJ01000093">
    <property type="protein sequence ID" value="ODN69402.1"/>
    <property type="molecule type" value="Genomic_DNA"/>
</dbReference>
<proteinExistence type="predicted"/>
<evidence type="ECO:0008006" key="4">
    <source>
        <dbReference type="Google" id="ProtNLM"/>
    </source>
</evidence>
<comment type="caution">
    <text evidence="2">The sequence shown here is derived from an EMBL/GenBank/DDBJ whole genome shotgun (WGS) entry which is preliminary data.</text>
</comment>
<keyword evidence="1" id="KW-0472">Membrane</keyword>
<dbReference type="Proteomes" id="UP000094622">
    <property type="component" value="Unassembled WGS sequence"/>
</dbReference>
<organism evidence="2 3">
    <name type="scientific">Methylobrevis pamukkalensis</name>
    <dbReference type="NCBI Taxonomy" id="1439726"/>
    <lineage>
        <taxon>Bacteria</taxon>
        <taxon>Pseudomonadati</taxon>
        <taxon>Pseudomonadota</taxon>
        <taxon>Alphaproteobacteria</taxon>
        <taxon>Hyphomicrobiales</taxon>
        <taxon>Pleomorphomonadaceae</taxon>
        <taxon>Methylobrevis</taxon>
    </lineage>
</organism>
<keyword evidence="3" id="KW-1185">Reference proteome</keyword>
<keyword evidence="1" id="KW-0812">Transmembrane</keyword>
<sequence>MVGEWFGETVGLGVLLLQAMYMEEIPRIWLLILACGALGGLLYGSLVLIERRYVWWRGD</sequence>
<keyword evidence="1" id="KW-1133">Transmembrane helix</keyword>
<accession>A0A1E3GZE5</accession>